<dbReference type="InParanoid" id="G0VGC8"/>
<dbReference type="GO" id="GO:0044778">
    <property type="term" value="P:meiotic DNA integrity checkpoint signaling"/>
    <property type="evidence" value="ECO:0007669"/>
    <property type="project" value="EnsemblFungi"/>
</dbReference>
<dbReference type="GO" id="GO:0010997">
    <property type="term" value="F:anaphase-promoting complex binding"/>
    <property type="evidence" value="ECO:0007669"/>
    <property type="project" value="InterPro"/>
</dbReference>
<keyword evidence="8" id="KW-1185">Reference proteome</keyword>
<dbReference type="PANTHER" id="PTHR19918">
    <property type="entry name" value="CELL DIVISION CYCLE 20 CDC20 FIZZY -RELATED"/>
    <property type="match status" value="1"/>
</dbReference>
<dbReference type="InterPro" id="IPR015943">
    <property type="entry name" value="WD40/YVTN_repeat-like_dom_sf"/>
</dbReference>
<dbReference type="InterPro" id="IPR036322">
    <property type="entry name" value="WD40_repeat_dom_sf"/>
</dbReference>
<evidence type="ECO:0000313" key="7">
    <source>
        <dbReference type="EMBL" id="CCC70548.1"/>
    </source>
</evidence>
<gene>
    <name evidence="7" type="primary">NCAS0F00640</name>
    <name evidence="7" type="ordered locus">NCAS_0F00640</name>
</gene>
<dbReference type="GO" id="GO:1905786">
    <property type="term" value="P:positive regulation of anaphase-promoting complex-dependent catabolic process"/>
    <property type="evidence" value="ECO:0007669"/>
    <property type="project" value="EnsemblFungi"/>
</dbReference>
<dbReference type="GO" id="GO:0007130">
    <property type="term" value="P:synaptonemal complex assembly"/>
    <property type="evidence" value="ECO:0007669"/>
    <property type="project" value="EnsemblFungi"/>
</dbReference>
<comment type="similarity">
    <text evidence="1">Belongs to the WD repeat CDC20/Fizzy family.</text>
</comment>
<dbReference type="GO" id="GO:1903024">
    <property type="term" value="P:positive regulation of ascospore-type prospore membrane formation"/>
    <property type="evidence" value="ECO:0007669"/>
    <property type="project" value="EnsemblFungi"/>
</dbReference>
<dbReference type="OrthoDB" id="10263272at2759"/>
<proteinExistence type="inferred from homology"/>
<accession>G0VGC8</accession>
<dbReference type="Gene3D" id="2.130.10.10">
    <property type="entry name" value="YVTN repeat-like/Quinoprotein amine dehydrogenase"/>
    <property type="match status" value="1"/>
</dbReference>
<dbReference type="FunCoup" id="G0VGC8">
    <property type="interactions" value="263"/>
</dbReference>
<dbReference type="InterPro" id="IPR001680">
    <property type="entry name" value="WD40_rpt"/>
</dbReference>
<dbReference type="OMA" id="FCPWSRS"/>
<dbReference type="PROSITE" id="PS50082">
    <property type="entry name" value="WD_REPEATS_2"/>
    <property type="match status" value="1"/>
</dbReference>
<dbReference type="SMART" id="SM00320">
    <property type="entry name" value="WD40"/>
    <property type="match status" value="5"/>
</dbReference>
<dbReference type="GO" id="GO:1990757">
    <property type="term" value="F:ubiquitin ligase activator activity"/>
    <property type="evidence" value="ECO:0007669"/>
    <property type="project" value="EnsemblFungi"/>
</dbReference>
<organism evidence="7 8">
    <name type="scientific">Naumovozyma castellii</name>
    <name type="common">Yeast</name>
    <name type="synonym">Saccharomyces castellii</name>
    <dbReference type="NCBI Taxonomy" id="27288"/>
    <lineage>
        <taxon>Eukaryota</taxon>
        <taxon>Fungi</taxon>
        <taxon>Dikarya</taxon>
        <taxon>Ascomycota</taxon>
        <taxon>Saccharomycotina</taxon>
        <taxon>Saccharomycetes</taxon>
        <taxon>Saccharomycetales</taxon>
        <taxon>Saccharomycetaceae</taxon>
        <taxon>Naumovozyma</taxon>
    </lineage>
</organism>
<evidence type="ECO:0000256" key="5">
    <source>
        <dbReference type="SAM" id="MobiDB-lite"/>
    </source>
</evidence>
<reference evidence="7 8" key="1">
    <citation type="journal article" date="2011" name="Proc. Natl. Acad. Sci. U.S.A.">
        <title>Evolutionary erosion of yeast sex chromosomes by mating-type switching accidents.</title>
        <authorList>
            <person name="Gordon J.L."/>
            <person name="Armisen D."/>
            <person name="Proux-Wera E."/>
            <person name="Oheigeartaigh S.S."/>
            <person name="Byrne K.P."/>
            <person name="Wolfe K.H."/>
        </authorList>
    </citation>
    <scope>NUCLEOTIDE SEQUENCE [LARGE SCALE GENOMIC DNA]</scope>
    <source>
        <strain evidence="8">ATCC 76901 / BCRC 22586 / CBS 4309 / NBRC 1992 / NRRL Y-12630</strain>
    </source>
</reference>
<protein>
    <recommendedName>
        <fullName evidence="6">CDC20/Fizzy WD40 domain-containing protein</fullName>
    </recommendedName>
</protein>
<evidence type="ECO:0000256" key="3">
    <source>
        <dbReference type="ARBA" id="ARBA00022737"/>
    </source>
</evidence>
<dbReference type="SUPFAM" id="SSF50978">
    <property type="entry name" value="WD40 repeat-like"/>
    <property type="match status" value="1"/>
</dbReference>
<evidence type="ECO:0000313" key="8">
    <source>
        <dbReference type="Proteomes" id="UP000001640"/>
    </source>
</evidence>
<dbReference type="InterPro" id="IPR033010">
    <property type="entry name" value="Cdc20/Fizzy"/>
</dbReference>
<feature type="compositionally biased region" description="Polar residues" evidence="5">
    <location>
        <begin position="83"/>
        <end position="99"/>
    </location>
</feature>
<dbReference type="Pfam" id="PF24807">
    <property type="entry name" value="WD40_CDC20-Fz"/>
    <property type="match status" value="1"/>
</dbReference>
<reference key="2">
    <citation type="submission" date="2011-08" db="EMBL/GenBank/DDBJ databases">
        <title>Genome sequence of Naumovozyma castellii.</title>
        <authorList>
            <person name="Gordon J.L."/>
            <person name="Armisen D."/>
            <person name="Proux-Wera E."/>
            <person name="OhEigeartaigh S.S."/>
            <person name="Byrne K.P."/>
            <person name="Wolfe K.H."/>
        </authorList>
    </citation>
    <scope>NUCLEOTIDE SEQUENCE</scope>
    <source>
        <strain>Type strain:CBS 4309</strain>
    </source>
</reference>
<evidence type="ECO:0000256" key="4">
    <source>
        <dbReference type="PROSITE-ProRule" id="PRU00221"/>
    </source>
</evidence>
<dbReference type="Proteomes" id="UP000001640">
    <property type="component" value="Chromosome 6"/>
</dbReference>
<dbReference type="GeneID" id="96904197"/>
<dbReference type="AlphaFoldDB" id="G0VGC8"/>
<evidence type="ECO:0000256" key="1">
    <source>
        <dbReference type="ARBA" id="ARBA00006445"/>
    </source>
</evidence>
<dbReference type="KEGG" id="ncs:NCAS_0F00640"/>
<dbReference type="eggNOG" id="KOG0305">
    <property type="taxonomic scope" value="Eukaryota"/>
</dbReference>
<dbReference type="HOGENOM" id="CLU_014831_3_3_1"/>
<keyword evidence="2 4" id="KW-0853">WD repeat</keyword>
<dbReference type="RefSeq" id="XP_003676904.1">
    <property type="nucleotide sequence ID" value="XM_003676856.1"/>
</dbReference>
<evidence type="ECO:0000256" key="2">
    <source>
        <dbReference type="ARBA" id="ARBA00022574"/>
    </source>
</evidence>
<dbReference type="GO" id="GO:0030476">
    <property type="term" value="P:ascospore wall assembly"/>
    <property type="evidence" value="ECO:0007669"/>
    <property type="project" value="EnsemblFungi"/>
</dbReference>
<dbReference type="GO" id="GO:0031145">
    <property type="term" value="P:anaphase-promoting complex-dependent catabolic process"/>
    <property type="evidence" value="ECO:0007669"/>
    <property type="project" value="TreeGrafter"/>
</dbReference>
<name>G0VGC8_NAUCA</name>
<feature type="domain" description="CDC20/Fizzy WD40" evidence="6">
    <location>
        <begin position="190"/>
        <end position="512"/>
    </location>
</feature>
<feature type="region of interest" description="Disordered" evidence="5">
    <location>
        <begin position="80"/>
        <end position="103"/>
    </location>
</feature>
<feature type="repeat" description="WD" evidence="4">
    <location>
        <begin position="345"/>
        <end position="386"/>
    </location>
</feature>
<keyword evidence="3" id="KW-0677">Repeat</keyword>
<sequence>MPKEKKHHAASQKKLAAKVSISGYQDRFIPYTASTAVYRASLSLRRFDPKEIDLRDQESSLSPQRLSSPEFFNDLRETGNYEPVNSQNTSIFTTDSPNNTERRQTITCTKLKREQEKYRDTIAELLGFHNSERVLTFNQENKLKPLLKLDATLALETTNLNEERSRTSTRDPRLERGTKRVKSHAAYKVLDAPCLRNDFYSNLISWSKTTNAVLVGLGCSSYMWSEALGAIPVLDHHYLFSKGDLITCVSFSPRDTKFVIGTKDGRILLFDQDLIIDNYEKYEDEVFLEPIFTYKNTASKGLGCIEWLSDGESLIVGDETGFINIINIRSTLDPNSYHLMLFKRFKAQRQQVCGISINNDNSLLAVGGNDNSCSLWNITDSEIPKKFFTLNHTAAVKAVAFCPWSKSLLATGGGSKDRTIKFWHTKTGTLLNEFKVTGQVTSLIWSKTQKQIVATFGFGDIEDPTLLTLFSFPLMTQLLHVKSPQPLRVLSAILSPNSTAICIATNDQTIRFHKIWQEDESLIKELQEKGLYGSDIIEYFEGIGGYYQGDNGGDNDKTIR</sequence>
<dbReference type="InterPro" id="IPR056150">
    <property type="entry name" value="WD40_CDC20-Fz"/>
</dbReference>
<dbReference type="EMBL" id="HE576757">
    <property type="protein sequence ID" value="CCC70548.1"/>
    <property type="molecule type" value="Genomic_DNA"/>
</dbReference>
<dbReference type="GO" id="GO:0005680">
    <property type="term" value="C:anaphase-promoting complex"/>
    <property type="evidence" value="ECO:0007669"/>
    <property type="project" value="EnsemblFungi"/>
</dbReference>
<dbReference type="STRING" id="1064592.G0VGC8"/>
<dbReference type="PANTHER" id="PTHR19918:SF5">
    <property type="entry name" value="MEIOSIS-SPECIFIC APC_C ACTIVATOR PROTEIN AMA1"/>
    <property type="match status" value="1"/>
</dbReference>
<evidence type="ECO:0000259" key="6">
    <source>
        <dbReference type="Pfam" id="PF24807"/>
    </source>
</evidence>